<organism evidence="3 4">
    <name type="scientific">Pedobacter cryoconitis</name>
    <dbReference type="NCBI Taxonomy" id="188932"/>
    <lineage>
        <taxon>Bacteria</taxon>
        <taxon>Pseudomonadati</taxon>
        <taxon>Bacteroidota</taxon>
        <taxon>Sphingobacteriia</taxon>
        <taxon>Sphingobacteriales</taxon>
        <taxon>Sphingobacteriaceae</taxon>
        <taxon>Pedobacter</taxon>
    </lineage>
</organism>
<name>A0A7X0J4E8_9SPHI</name>
<protein>
    <submittedName>
        <fullName evidence="3">L-ascorbate metabolism protein UlaG (Beta-lactamase superfamily)</fullName>
    </submittedName>
</protein>
<dbReference type="InterPro" id="IPR001279">
    <property type="entry name" value="Metallo-B-lactamas"/>
</dbReference>
<evidence type="ECO:0000256" key="1">
    <source>
        <dbReference type="ARBA" id="ARBA00022801"/>
    </source>
</evidence>
<dbReference type="InterPro" id="IPR036866">
    <property type="entry name" value="RibonucZ/Hydroxyglut_hydro"/>
</dbReference>
<dbReference type="SUPFAM" id="SSF56281">
    <property type="entry name" value="Metallo-hydrolase/oxidoreductase"/>
    <property type="match status" value="1"/>
</dbReference>
<evidence type="ECO:0000313" key="4">
    <source>
        <dbReference type="Proteomes" id="UP000521017"/>
    </source>
</evidence>
<dbReference type="Proteomes" id="UP000521017">
    <property type="component" value="Unassembled WGS sequence"/>
</dbReference>
<dbReference type="Pfam" id="PF12706">
    <property type="entry name" value="Lactamase_B_2"/>
    <property type="match status" value="1"/>
</dbReference>
<evidence type="ECO:0000259" key="2">
    <source>
        <dbReference type="Pfam" id="PF12706"/>
    </source>
</evidence>
<dbReference type="PANTHER" id="PTHR43546">
    <property type="entry name" value="UPF0173 METAL-DEPENDENT HYDROLASE MJ1163-RELATED"/>
    <property type="match status" value="1"/>
</dbReference>
<feature type="domain" description="Metallo-beta-lactamase" evidence="2">
    <location>
        <begin position="20"/>
        <end position="216"/>
    </location>
</feature>
<accession>A0A7X0J4E8</accession>
<evidence type="ECO:0000313" key="3">
    <source>
        <dbReference type="EMBL" id="MBB6499436.1"/>
    </source>
</evidence>
<gene>
    <name evidence="3" type="ORF">HDF25_001578</name>
</gene>
<keyword evidence="1" id="KW-0378">Hydrolase</keyword>
<dbReference type="InterPro" id="IPR050114">
    <property type="entry name" value="UPF0173_UPF0282_UlaG_hydrolase"/>
</dbReference>
<reference evidence="3 4" key="1">
    <citation type="submission" date="2020-08" db="EMBL/GenBank/DDBJ databases">
        <title>Genomic Encyclopedia of Type Strains, Phase IV (KMG-V): Genome sequencing to study the core and pangenomes of soil and plant-associated prokaryotes.</title>
        <authorList>
            <person name="Whitman W."/>
        </authorList>
    </citation>
    <scope>NUCLEOTIDE SEQUENCE [LARGE SCALE GENOMIC DNA]</scope>
    <source>
        <strain evidence="3 4">M2T3</strain>
    </source>
</reference>
<dbReference type="PANTHER" id="PTHR43546:SF9">
    <property type="entry name" value="L-ASCORBATE-6-PHOSPHATE LACTONASE ULAG-RELATED"/>
    <property type="match status" value="1"/>
</dbReference>
<sequence length="253" mass="28302">MMKLQLLRNATQLLHVNGKNILIDPMLAPKESYDPFMQTNNTRRNPLVDLPIDGEQLKELISQLDAVLLTHLHTDHWDQTAMELLPKDITLFCQPVDIETIHQAGFTNVRPIEEELTWQGISFSRTGGQHGTGEIGERMGIVSGYVISYGQDSLYIAGDTIWCEEVIAALEQYKPTHIVLNGGAARFIAGNPIVMDIEDIIRVCNYAPGAKKYVVHLEAVNHGTESREQIRQAIAAKGLDQNCHVPEDGEFMF</sequence>
<proteinExistence type="predicted"/>
<dbReference type="Gene3D" id="3.60.15.10">
    <property type="entry name" value="Ribonuclease Z/Hydroxyacylglutathione hydrolase-like"/>
    <property type="match status" value="1"/>
</dbReference>
<dbReference type="EMBL" id="JACHCC010000004">
    <property type="protein sequence ID" value="MBB6499436.1"/>
    <property type="molecule type" value="Genomic_DNA"/>
</dbReference>
<comment type="caution">
    <text evidence="3">The sequence shown here is derived from an EMBL/GenBank/DDBJ whole genome shotgun (WGS) entry which is preliminary data.</text>
</comment>
<dbReference type="GO" id="GO:0016787">
    <property type="term" value="F:hydrolase activity"/>
    <property type="evidence" value="ECO:0007669"/>
    <property type="project" value="UniProtKB-KW"/>
</dbReference>
<dbReference type="RefSeq" id="WP_221450876.1">
    <property type="nucleotide sequence ID" value="NZ_JACHCC010000004.1"/>
</dbReference>
<dbReference type="AlphaFoldDB" id="A0A7X0J4E8"/>